<proteinExistence type="predicted"/>
<dbReference type="EMBL" id="CP107906">
    <property type="protein sequence ID" value="WUG98228.1"/>
    <property type="molecule type" value="Genomic_DNA"/>
</dbReference>
<gene>
    <name evidence="2" type="ORF">OHB29_37500</name>
</gene>
<protein>
    <submittedName>
        <fullName evidence="2">ATP-binding protein</fullName>
    </submittedName>
</protein>
<reference evidence="2 3" key="1">
    <citation type="submission" date="2022-10" db="EMBL/GenBank/DDBJ databases">
        <title>The complete genomes of actinobacterial strains from the NBC collection.</title>
        <authorList>
            <person name="Joergensen T.S."/>
            <person name="Alvarez Arevalo M."/>
            <person name="Sterndorff E.B."/>
            <person name="Faurdal D."/>
            <person name="Vuksanovic O."/>
            <person name="Mourched A.-S."/>
            <person name="Charusanti P."/>
            <person name="Shaw S."/>
            <person name="Blin K."/>
            <person name="Weber T."/>
        </authorList>
    </citation>
    <scope>NUCLEOTIDE SEQUENCE [LARGE SCALE GENOMIC DNA]</scope>
    <source>
        <strain evidence="2 3">NBC_00456</strain>
    </source>
</reference>
<dbReference type="GO" id="GO:0005524">
    <property type="term" value="F:ATP binding"/>
    <property type="evidence" value="ECO:0007669"/>
    <property type="project" value="UniProtKB-KW"/>
</dbReference>
<evidence type="ECO:0000313" key="2">
    <source>
        <dbReference type="EMBL" id="WUG98228.1"/>
    </source>
</evidence>
<dbReference type="InterPro" id="IPR003594">
    <property type="entry name" value="HATPase_dom"/>
</dbReference>
<dbReference type="RefSeq" id="WP_328345860.1">
    <property type="nucleotide sequence ID" value="NZ_CP107906.1"/>
</dbReference>
<sequence length="859" mass="92198">MNGVPRELLATWPSRFHFPDVLIALAERGPDGAQPPAGPAPELDAGVLADAVLAHVGGLPPRATFDTLLDRGEHDAAEQLLKACPDLREHDGGLPERRLESARARSAEVVRQRITALTRRAEAAGVPVAELDPVVLAERVRSRLAAADEVLCPLERDLDRQVEGLAAELEEIIARQEREAAGPAASAEQPAPEGLATERVRSLLAAGELVSARALLNREPIGVPVPEAVTPLPMWDGNWTEETLLEYHLNRAVRRPPEFLAWQAADDDAKELLAAFDSLSRQPSAEAAEDFANALGRFLGAPGEEAVARRIEGGWFTFFDGLFDSDLFTGLRPTGRVDLYVADPETTVVQPALAADGPVVAVGPGLVVTGYTDRQAVAVLSLRDLLRMAVLRADRAAALLGVLARQWPVEVLIGDTRAALDKILGEDPDTAWRTLRWITRLSLGGDASAVQVMENCTGMDPGLLWVMLRHAQGMDRRASRDGLWTARSGGWRKDETLLHAMRAELLARCGEPAAQAAWWAALAVCDRNGGVSRGDVADWAEVCSTWPAARERAITGIRALEARGLLLPAQDAAEPGSGFAAADENGATRFRVPLSGAVRALIPTAERELTTLLEEMERAEKPHPGEPVAAEGAEDGATAISAWTAWHRNRFAPVPSYAAYIEAEGRGAGADELAALAALADRELREDSAEELIARAVPEATDLSRVMAALAAECQGQYGTVRLDLRCPASLWVDVPEPVLRAVLYEVWDNAAEEVADRGDGMVQVVVTLDSPEVLVRVQDNGPGLPTGARARRIFQPEWTTRGAARGWGLPRVRKFLRSLTATAVEADVEVLSSSHPALTGAALQLILPERETGSHAAP</sequence>
<evidence type="ECO:0000259" key="1">
    <source>
        <dbReference type="SMART" id="SM00387"/>
    </source>
</evidence>
<keyword evidence="2" id="KW-0547">Nucleotide-binding</keyword>
<accession>A0ABZ1P2F8</accession>
<keyword evidence="3" id="KW-1185">Reference proteome</keyword>
<keyword evidence="2" id="KW-0067">ATP-binding</keyword>
<dbReference type="SUPFAM" id="SSF55874">
    <property type="entry name" value="ATPase domain of HSP90 chaperone/DNA topoisomerase II/histidine kinase"/>
    <property type="match status" value="1"/>
</dbReference>
<evidence type="ECO:0000313" key="3">
    <source>
        <dbReference type="Proteomes" id="UP001341259"/>
    </source>
</evidence>
<organism evidence="2 3">
    <name type="scientific">Streptomyces violaceus</name>
    <name type="common">Streptomyces venezuelae</name>
    <dbReference type="NCBI Taxonomy" id="1936"/>
    <lineage>
        <taxon>Bacteria</taxon>
        <taxon>Bacillati</taxon>
        <taxon>Actinomycetota</taxon>
        <taxon>Actinomycetes</taxon>
        <taxon>Kitasatosporales</taxon>
        <taxon>Streptomycetaceae</taxon>
        <taxon>Streptomyces</taxon>
    </lineage>
</organism>
<dbReference type="Pfam" id="PF02518">
    <property type="entry name" value="HATPase_c"/>
    <property type="match status" value="1"/>
</dbReference>
<dbReference type="InterPro" id="IPR036890">
    <property type="entry name" value="HATPase_C_sf"/>
</dbReference>
<dbReference type="Gene3D" id="3.30.565.10">
    <property type="entry name" value="Histidine kinase-like ATPase, C-terminal domain"/>
    <property type="match status" value="1"/>
</dbReference>
<feature type="domain" description="Histidine kinase/HSP90-like ATPase" evidence="1">
    <location>
        <begin position="735"/>
        <end position="852"/>
    </location>
</feature>
<name>A0ABZ1P2F8_STRVL</name>
<dbReference type="Proteomes" id="UP001341259">
    <property type="component" value="Chromosome"/>
</dbReference>
<dbReference type="SMART" id="SM00387">
    <property type="entry name" value="HATPase_c"/>
    <property type="match status" value="1"/>
</dbReference>